<feature type="transmembrane region" description="Helical" evidence="1">
    <location>
        <begin position="37"/>
        <end position="58"/>
    </location>
</feature>
<sequence length="537" mass="59060">MAKAKSTKWTVLAPFGRLGHALGWRWAMPIGTLPLPYHPWIARFGPWLIVALLIAYPLARSIEAGHALALAQGWARPLWIALGLAIPLSVPILQWLAFLFRLPLLQLVMAPVAMLLLTGAVVTGAEPAAMMALPATYFGWHMAGAIRGALVLRRLHDRAAELERTIRLGAVDDPPILIDDQSGAGDRASWLARTVIDKLNQPFVHMRGIDRKTGEPVLSTWYRVAAGDFEAIEALAADIPECGVQRGKQSPTVIVRLTGDPPQGPVTELIFGDRSMRWMPLKGKLSNLTIARPGLPAIDYVHGVAARYAWVPGFSLFYMFSLTGQGRWQFGFPHKTEEPVGQARTVESALATLAAPVDGEPPRCIDLSWLQSVLDARLTTMLAEECESLDRLLVDPEHWRLRHFRQLPRRPDLIAAHAETIWAALISSRDNRWVHATRALAALVAELPEREFRALGPDIVALLNSREVAGQARTIKLSRADLKAGDFPFAGFGLLSFTPKLYERLGELGEPARPLIMALGTLANWPSALAKARDRLG</sequence>
<reference evidence="2 3" key="1">
    <citation type="submission" date="2021-08" db="EMBL/GenBank/DDBJ databases">
        <authorList>
            <person name="Tuo L."/>
        </authorList>
    </citation>
    <scope>NUCLEOTIDE SEQUENCE [LARGE SCALE GENOMIC DNA]</scope>
    <source>
        <strain evidence="2 3">JCM 31229</strain>
    </source>
</reference>
<organism evidence="2 3">
    <name type="scientific">Sphingomonas colocasiae</name>
    <dbReference type="NCBI Taxonomy" id="1848973"/>
    <lineage>
        <taxon>Bacteria</taxon>
        <taxon>Pseudomonadati</taxon>
        <taxon>Pseudomonadota</taxon>
        <taxon>Alphaproteobacteria</taxon>
        <taxon>Sphingomonadales</taxon>
        <taxon>Sphingomonadaceae</taxon>
        <taxon>Sphingomonas</taxon>
    </lineage>
</organism>
<keyword evidence="1" id="KW-0812">Transmembrane</keyword>
<dbReference type="Proteomes" id="UP000706039">
    <property type="component" value="Unassembled WGS sequence"/>
</dbReference>
<dbReference type="RefSeq" id="WP_222990034.1">
    <property type="nucleotide sequence ID" value="NZ_JAINVV010000004.1"/>
</dbReference>
<comment type="caution">
    <text evidence="2">The sequence shown here is derived from an EMBL/GenBank/DDBJ whole genome shotgun (WGS) entry which is preliminary data.</text>
</comment>
<evidence type="ECO:0000313" key="3">
    <source>
        <dbReference type="Proteomes" id="UP000706039"/>
    </source>
</evidence>
<proteinExistence type="predicted"/>
<name>A0ABS7PNW1_9SPHN</name>
<protein>
    <submittedName>
        <fullName evidence="2">Uncharacterized protein</fullName>
    </submittedName>
</protein>
<keyword evidence="1" id="KW-0472">Membrane</keyword>
<feature type="transmembrane region" description="Helical" evidence="1">
    <location>
        <begin position="78"/>
        <end position="98"/>
    </location>
</feature>
<gene>
    <name evidence="2" type="ORF">K7G82_11875</name>
</gene>
<keyword evidence="3" id="KW-1185">Reference proteome</keyword>
<keyword evidence="1" id="KW-1133">Transmembrane helix</keyword>
<dbReference type="EMBL" id="JAINVV010000004">
    <property type="protein sequence ID" value="MBY8822997.1"/>
    <property type="molecule type" value="Genomic_DNA"/>
</dbReference>
<accession>A0ABS7PNW1</accession>
<feature type="transmembrane region" description="Helical" evidence="1">
    <location>
        <begin position="104"/>
        <end position="125"/>
    </location>
</feature>
<evidence type="ECO:0000256" key="1">
    <source>
        <dbReference type="SAM" id="Phobius"/>
    </source>
</evidence>
<evidence type="ECO:0000313" key="2">
    <source>
        <dbReference type="EMBL" id="MBY8822997.1"/>
    </source>
</evidence>